<dbReference type="SUPFAM" id="SSF117916">
    <property type="entry name" value="Fe-S cluster assembly (FSCA) domain-like"/>
    <property type="match status" value="1"/>
</dbReference>
<dbReference type="InterPro" id="IPR044304">
    <property type="entry name" value="NUBPL-like"/>
</dbReference>
<dbReference type="GO" id="GO:0051539">
    <property type="term" value="F:4 iron, 4 sulfur cluster binding"/>
    <property type="evidence" value="ECO:0007669"/>
    <property type="project" value="TreeGrafter"/>
</dbReference>
<evidence type="ECO:0000259" key="7">
    <source>
        <dbReference type="Pfam" id="PF01883"/>
    </source>
</evidence>
<proteinExistence type="inferred from homology"/>
<comment type="subunit">
    <text evidence="6">Homodimer.</text>
</comment>
<dbReference type="Pfam" id="PF10609">
    <property type="entry name" value="ParA"/>
    <property type="match status" value="1"/>
</dbReference>
<feature type="domain" description="MIP18 family-like" evidence="7">
    <location>
        <begin position="3"/>
        <end position="72"/>
    </location>
</feature>
<evidence type="ECO:0000256" key="1">
    <source>
        <dbReference type="ARBA" id="ARBA00022723"/>
    </source>
</evidence>
<dbReference type="Pfam" id="PF01883">
    <property type="entry name" value="FeS_assembly_P"/>
    <property type="match status" value="1"/>
</dbReference>
<dbReference type="InterPro" id="IPR002744">
    <property type="entry name" value="MIP18-like"/>
</dbReference>
<evidence type="ECO:0000256" key="5">
    <source>
        <dbReference type="ARBA" id="ARBA00023014"/>
    </source>
</evidence>
<dbReference type="InterPro" id="IPR033756">
    <property type="entry name" value="YlxH/NBP35"/>
</dbReference>
<dbReference type="CDD" id="cd02037">
    <property type="entry name" value="Mrp_NBP35"/>
    <property type="match status" value="1"/>
</dbReference>
<dbReference type="GO" id="GO:0140663">
    <property type="term" value="F:ATP-dependent FeS chaperone activity"/>
    <property type="evidence" value="ECO:0007669"/>
    <property type="project" value="InterPro"/>
</dbReference>
<dbReference type="Proteomes" id="UP000319374">
    <property type="component" value="Chromosome"/>
</dbReference>
<keyword evidence="9" id="KW-1185">Reference proteome</keyword>
<keyword evidence="6" id="KW-0378">Hydrolase</keyword>
<dbReference type="HAMAP" id="MF_02040">
    <property type="entry name" value="Mrp_NBP35"/>
    <property type="match status" value="1"/>
</dbReference>
<dbReference type="InterPro" id="IPR027417">
    <property type="entry name" value="P-loop_NTPase"/>
</dbReference>
<comment type="function">
    <text evidence="6">Binds and transfers iron-sulfur (Fe-S) clusters to target apoproteins. Can hydrolyze ATP.</text>
</comment>
<dbReference type="Gene3D" id="3.40.50.300">
    <property type="entry name" value="P-loop containing nucleotide triphosphate hydrolases"/>
    <property type="match status" value="1"/>
</dbReference>
<name>A0A4Y1X0H9_9BACT</name>
<accession>A0A4Y1X0H9</accession>
<dbReference type="FunFam" id="3.40.50.300:FF:001119">
    <property type="entry name" value="Iron-sulfur cluster carrier protein"/>
    <property type="match status" value="1"/>
</dbReference>
<dbReference type="AlphaFoldDB" id="A0A4Y1X0H9"/>
<dbReference type="PANTHER" id="PTHR42961">
    <property type="entry name" value="IRON-SULFUR PROTEIN NUBPL"/>
    <property type="match status" value="1"/>
</dbReference>
<dbReference type="SUPFAM" id="SSF52540">
    <property type="entry name" value="P-loop containing nucleoside triphosphate hydrolases"/>
    <property type="match status" value="1"/>
</dbReference>
<organism evidence="8 9">
    <name type="scientific">Alistipes dispar</name>
    <dbReference type="NCBI Taxonomy" id="2585119"/>
    <lineage>
        <taxon>Bacteria</taxon>
        <taxon>Pseudomonadati</taxon>
        <taxon>Bacteroidota</taxon>
        <taxon>Bacteroidia</taxon>
        <taxon>Bacteroidales</taxon>
        <taxon>Rikenellaceae</taxon>
        <taxon>Alistipes</taxon>
    </lineage>
</organism>
<evidence type="ECO:0000256" key="3">
    <source>
        <dbReference type="ARBA" id="ARBA00022840"/>
    </source>
</evidence>
<keyword evidence="5 6" id="KW-0411">Iron-sulfur</keyword>
<evidence type="ECO:0000256" key="6">
    <source>
        <dbReference type="HAMAP-Rule" id="MF_02040"/>
    </source>
</evidence>
<keyword evidence="3 6" id="KW-0067">ATP-binding</keyword>
<sequence>MMEEKIKQVLSTVVHPETGKDIVASGFIEHTAAADGKVTVVLRFAKTRDPFAVKIKNQVEEQLRAAFPGSDVLVVVKEGGAAPRPEPKLNTSTGGIAHVIAVASGKGGVGKSTVTANLAVALRNMGFRVGILDADIYGPSQPKMFGVEGYMPEAVQEEGTDRILPAEAMDIRLMSIGFFIKPTDALLWRGAMAVSALKQMIHQTRWGTLDFLLADLPPGTGDVHLSIIGELKIDAAVIVSTPQQVAVADVARGVEMFRNENVRIPVAGIVENMAWFTPAELPENRYYLFGRGGAREYAERNGVDFLGEIPIVQSIMEGSDAGLPAAATHPLVEERYRDIARRIVEKVMKAG</sequence>
<dbReference type="GO" id="GO:0016887">
    <property type="term" value="F:ATP hydrolysis activity"/>
    <property type="evidence" value="ECO:0007669"/>
    <property type="project" value="UniProtKB-UniRule"/>
</dbReference>
<dbReference type="GO" id="GO:0046872">
    <property type="term" value="F:metal ion binding"/>
    <property type="evidence" value="ECO:0007669"/>
    <property type="project" value="UniProtKB-KW"/>
</dbReference>
<dbReference type="EMBL" id="AP019736">
    <property type="protein sequence ID" value="BBL06545.1"/>
    <property type="molecule type" value="Genomic_DNA"/>
</dbReference>
<dbReference type="PANTHER" id="PTHR42961:SF2">
    <property type="entry name" value="IRON-SULFUR PROTEIN NUBPL"/>
    <property type="match status" value="1"/>
</dbReference>
<protein>
    <recommendedName>
        <fullName evidence="6">Iron-sulfur cluster carrier protein</fullName>
    </recommendedName>
</protein>
<keyword evidence="2 6" id="KW-0547">Nucleotide-binding</keyword>
<keyword evidence="1 6" id="KW-0479">Metal-binding</keyword>
<keyword evidence="4 6" id="KW-0408">Iron</keyword>
<comment type="similarity">
    <text evidence="6">Belongs to the Mrp/NBP35 ATP-binding proteins family.</text>
</comment>
<evidence type="ECO:0000256" key="4">
    <source>
        <dbReference type="ARBA" id="ARBA00023004"/>
    </source>
</evidence>
<dbReference type="GO" id="GO:0016226">
    <property type="term" value="P:iron-sulfur cluster assembly"/>
    <property type="evidence" value="ECO:0007669"/>
    <property type="project" value="InterPro"/>
</dbReference>
<reference evidence="9" key="1">
    <citation type="submission" date="2019-06" db="EMBL/GenBank/DDBJ databases">
        <title>Alistipes onderdonkii subsp. vulgaris subsp. nov., Alistipes dispar sp. nov. and Alistipes communis sp. nov., isolated from human faeces, and creation of Alistipes onderdonkii subsp. onderdonkii subsp. nov.</title>
        <authorList>
            <person name="Sakamoto M."/>
            <person name="Ikeyama N."/>
            <person name="Ogata Y."/>
            <person name="Suda W."/>
            <person name="Iino T."/>
            <person name="Hattori M."/>
            <person name="Ohkuma M."/>
        </authorList>
    </citation>
    <scope>NUCLEOTIDE SEQUENCE [LARGE SCALE GENOMIC DNA]</scope>
    <source>
        <strain evidence="9">5CPEGH6</strain>
    </source>
</reference>
<evidence type="ECO:0000313" key="8">
    <source>
        <dbReference type="EMBL" id="BBL06545.1"/>
    </source>
</evidence>
<evidence type="ECO:0000256" key="2">
    <source>
        <dbReference type="ARBA" id="ARBA00022741"/>
    </source>
</evidence>
<evidence type="ECO:0000313" key="9">
    <source>
        <dbReference type="Proteomes" id="UP000319374"/>
    </source>
</evidence>
<dbReference type="InterPro" id="IPR019591">
    <property type="entry name" value="Mrp/NBP35_ATP-bd"/>
</dbReference>
<feature type="binding site" evidence="6">
    <location>
        <begin position="105"/>
        <end position="112"/>
    </location>
    <ligand>
        <name>ATP</name>
        <dbReference type="ChEBI" id="CHEBI:30616"/>
    </ligand>
</feature>
<dbReference type="GO" id="GO:0005524">
    <property type="term" value="F:ATP binding"/>
    <property type="evidence" value="ECO:0007669"/>
    <property type="project" value="UniProtKB-UniRule"/>
</dbReference>
<dbReference type="InterPro" id="IPR034904">
    <property type="entry name" value="FSCA_dom_sf"/>
</dbReference>
<dbReference type="Gene3D" id="3.30.300.130">
    <property type="entry name" value="Fe-S cluster assembly (FSCA)"/>
    <property type="match status" value="1"/>
</dbReference>
<dbReference type="KEGG" id="ada:A5CPEGH6_11830"/>
<gene>
    <name evidence="8" type="ORF">A5CPEGH6_11830</name>
</gene>